<dbReference type="RefSeq" id="WP_191817634.1">
    <property type="nucleotide sequence ID" value="NZ_JACYFT010000001.1"/>
</dbReference>
<dbReference type="AlphaFoldDB" id="A0A927FEF0"/>
<dbReference type="Proteomes" id="UP000647424">
    <property type="component" value="Unassembled WGS sequence"/>
</dbReference>
<evidence type="ECO:0000313" key="2">
    <source>
        <dbReference type="Proteomes" id="UP000647424"/>
    </source>
</evidence>
<dbReference type="EMBL" id="JACYFT010000001">
    <property type="protein sequence ID" value="MBD8049143.1"/>
    <property type="molecule type" value="Genomic_DNA"/>
</dbReference>
<evidence type="ECO:0008006" key="3">
    <source>
        <dbReference type="Google" id="ProtNLM"/>
    </source>
</evidence>
<organism evidence="1 2">
    <name type="scientific">Limnohabitans radicicola</name>
    <dbReference type="NCBI Taxonomy" id="2771427"/>
    <lineage>
        <taxon>Bacteria</taxon>
        <taxon>Pseudomonadati</taxon>
        <taxon>Pseudomonadota</taxon>
        <taxon>Betaproteobacteria</taxon>
        <taxon>Burkholderiales</taxon>
        <taxon>Comamonadaceae</taxon>
        <taxon>Limnohabitans</taxon>
    </lineage>
</organism>
<gene>
    <name evidence="1" type="ORF">IC609_01200</name>
</gene>
<keyword evidence="2" id="KW-1185">Reference proteome</keyword>
<accession>A0A927FEF0</accession>
<proteinExistence type="predicted"/>
<reference evidence="1" key="1">
    <citation type="submission" date="2020-09" db="EMBL/GenBank/DDBJ databases">
        <title>Genome seq and assembly of Limnohabitants sp.</title>
        <authorList>
            <person name="Chhetri G."/>
        </authorList>
    </citation>
    <scope>NUCLEOTIDE SEQUENCE</scope>
    <source>
        <strain evidence="1">JUR4</strain>
    </source>
</reference>
<protein>
    <recommendedName>
        <fullName evidence="3">DUF2946 domain-containing protein</fullName>
    </recommendedName>
</protein>
<name>A0A927FEF0_9BURK</name>
<sequence length="123" mass="12942">MSLRRSLPPTARWRVASALWLIVALLWAPIWGQWHGIAHQVQQAVAAPAAAAPVVGDMDEGHAPGSALCLVLDHLGHASALSAWPLQVSLLLLTPSVPAGLTFPAVVARLCCTPPARAPPTWT</sequence>
<evidence type="ECO:0000313" key="1">
    <source>
        <dbReference type="EMBL" id="MBD8049143.1"/>
    </source>
</evidence>
<comment type="caution">
    <text evidence="1">The sequence shown here is derived from an EMBL/GenBank/DDBJ whole genome shotgun (WGS) entry which is preliminary data.</text>
</comment>